<protein>
    <recommendedName>
        <fullName evidence="3">Transposase</fullName>
    </recommendedName>
</protein>
<evidence type="ECO:0008006" key="3">
    <source>
        <dbReference type="Google" id="ProtNLM"/>
    </source>
</evidence>
<comment type="caution">
    <text evidence="1">The sequence shown here is derived from an EMBL/GenBank/DDBJ whole genome shotgun (WGS) entry which is preliminary data.</text>
</comment>
<evidence type="ECO:0000313" key="1">
    <source>
        <dbReference type="EMBL" id="GAA3894401.1"/>
    </source>
</evidence>
<accession>A0ABP7L7B8</accession>
<organism evidence="1 2">
    <name type="scientific">Sphingomonas limnosediminicola</name>
    <dbReference type="NCBI Taxonomy" id="940133"/>
    <lineage>
        <taxon>Bacteria</taxon>
        <taxon>Pseudomonadati</taxon>
        <taxon>Pseudomonadota</taxon>
        <taxon>Alphaproteobacteria</taxon>
        <taxon>Sphingomonadales</taxon>
        <taxon>Sphingomonadaceae</taxon>
        <taxon>Sphingomonas</taxon>
    </lineage>
</organism>
<keyword evidence="2" id="KW-1185">Reference proteome</keyword>
<evidence type="ECO:0000313" key="2">
    <source>
        <dbReference type="Proteomes" id="UP001500827"/>
    </source>
</evidence>
<reference evidence="2" key="1">
    <citation type="journal article" date="2019" name="Int. J. Syst. Evol. Microbiol.">
        <title>The Global Catalogue of Microorganisms (GCM) 10K type strain sequencing project: providing services to taxonomists for standard genome sequencing and annotation.</title>
        <authorList>
            <consortium name="The Broad Institute Genomics Platform"/>
            <consortium name="The Broad Institute Genome Sequencing Center for Infectious Disease"/>
            <person name="Wu L."/>
            <person name="Ma J."/>
        </authorList>
    </citation>
    <scope>NUCLEOTIDE SEQUENCE [LARGE SCALE GENOMIC DNA]</scope>
    <source>
        <strain evidence="2">JCM 17543</strain>
    </source>
</reference>
<proteinExistence type="predicted"/>
<dbReference type="Proteomes" id="UP001500827">
    <property type="component" value="Unassembled WGS sequence"/>
</dbReference>
<dbReference type="RefSeq" id="WP_344698767.1">
    <property type="nucleotide sequence ID" value="NZ_BAABBM010000001.1"/>
</dbReference>
<dbReference type="EMBL" id="BAABBM010000001">
    <property type="protein sequence ID" value="GAA3894401.1"/>
    <property type="molecule type" value="Genomic_DNA"/>
</dbReference>
<sequence length="82" mass="9595">MDIQLPFVPLPQTGFGRSYWKVTLRSAPLLECIVLEKWHEEIRVFRWKWQANAAVRRHRRMASNNLVATAMIESYLPGSNIV</sequence>
<name>A0ABP7L7B8_9SPHN</name>
<gene>
    <name evidence="1" type="ORF">GCM10022276_11950</name>
</gene>